<feature type="domain" description="UvrD-like helicase ATP-binding" evidence="11">
    <location>
        <begin position="198"/>
        <end position="528"/>
    </location>
</feature>
<keyword evidence="13" id="KW-1185">Reference proteome</keyword>
<proteinExistence type="inferred from homology"/>
<dbReference type="PANTHER" id="PTHR11070:SF63">
    <property type="entry name" value="DNA HELICASE IV"/>
    <property type="match status" value="1"/>
</dbReference>
<protein>
    <recommendedName>
        <fullName evidence="8">DNA 3'-5' helicase</fullName>
        <ecNumber evidence="8">5.6.2.4</ecNumber>
    </recommendedName>
</protein>
<comment type="catalytic activity">
    <reaction evidence="7">
        <text>Couples ATP hydrolysis with the unwinding of duplex DNA by translocating in the 3'-5' direction.</text>
        <dbReference type="EC" id="5.6.2.4"/>
    </reaction>
</comment>
<keyword evidence="3 10" id="KW-0378">Hydrolase</keyword>
<accession>A0ABN8DMH1</accession>
<evidence type="ECO:0000256" key="6">
    <source>
        <dbReference type="ARBA" id="ARBA00023235"/>
    </source>
</evidence>
<evidence type="ECO:0000256" key="8">
    <source>
        <dbReference type="ARBA" id="ARBA00034808"/>
    </source>
</evidence>
<organism evidence="12 13">
    <name type="scientific">Vibrio hippocampi</name>
    <dbReference type="NCBI Taxonomy" id="654686"/>
    <lineage>
        <taxon>Bacteria</taxon>
        <taxon>Pseudomonadati</taxon>
        <taxon>Pseudomonadota</taxon>
        <taxon>Gammaproteobacteria</taxon>
        <taxon>Vibrionales</taxon>
        <taxon>Vibrionaceae</taxon>
        <taxon>Vibrio</taxon>
    </lineage>
</organism>
<keyword evidence="2 10" id="KW-0547">Nucleotide-binding</keyword>
<dbReference type="Pfam" id="PF00580">
    <property type="entry name" value="UvrD-helicase"/>
    <property type="match status" value="1"/>
</dbReference>
<dbReference type="InterPro" id="IPR014017">
    <property type="entry name" value="DNA_helicase_UvrD-like_C"/>
</dbReference>
<dbReference type="InterPro" id="IPR013986">
    <property type="entry name" value="DExx_box_DNA_helicase_dom_sf"/>
</dbReference>
<dbReference type="Pfam" id="PF12462">
    <property type="entry name" value="Helicase_IV_N"/>
    <property type="match status" value="1"/>
</dbReference>
<name>A0ABN8DMH1_9VIBR</name>
<gene>
    <name evidence="12" type="primary">helD</name>
    <name evidence="12" type="ORF">VHP8226_03391</name>
</gene>
<dbReference type="Gene3D" id="3.40.50.300">
    <property type="entry name" value="P-loop containing nucleotide triphosphate hydrolases"/>
    <property type="match status" value="2"/>
</dbReference>
<dbReference type="CDD" id="cd17932">
    <property type="entry name" value="DEXQc_UvrD"/>
    <property type="match status" value="1"/>
</dbReference>
<reference evidence="12" key="1">
    <citation type="submission" date="2021-12" db="EMBL/GenBank/DDBJ databases">
        <authorList>
            <person name="Rodrigo-Torres L."/>
            <person name="Arahal R. D."/>
            <person name="Lucena T."/>
        </authorList>
    </citation>
    <scope>NUCLEOTIDE SEQUENCE</scope>
    <source>
        <strain evidence="12">CECT 8226</strain>
    </source>
</reference>
<evidence type="ECO:0000256" key="10">
    <source>
        <dbReference type="PROSITE-ProRule" id="PRU00560"/>
    </source>
</evidence>
<dbReference type="PROSITE" id="PS51198">
    <property type="entry name" value="UVRD_HELICASE_ATP_BIND"/>
    <property type="match status" value="1"/>
</dbReference>
<feature type="binding site" evidence="10">
    <location>
        <begin position="219"/>
        <end position="226"/>
    </location>
    <ligand>
        <name>ATP</name>
        <dbReference type="ChEBI" id="CHEBI:30616"/>
    </ligand>
</feature>
<comment type="caution">
    <text evidence="12">The sequence shown here is derived from an EMBL/GenBank/DDBJ whole genome shotgun (WGS) entry which is preliminary data.</text>
</comment>
<dbReference type="GO" id="GO:0003678">
    <property type="term" value="F:DNA helicase activity"/>
    <property type="evidence" value="ECO:0007669"/>
    <property type="project" value="UniProtKB-EC"/>
</dbReference>
<dbReference type="InterPro" id="IPR027417">
    <property type="entry name" value="P-loop_NTPase"/>
</dbReference>
<keyword evidence="4 10" id="KW-0347">Helicase</keyword>
<evidence type="ECO:0000313" key="12">
    <source>
        <dbReference type="EMBL" id="CAH0529636.1"/>
    </source>
</evidence>
<dbReference type="Pfam" id="PF13361">
    <property type="entry name" value="UvrD_C"/>
    <property type="match status" value="1"/>
</dbReference>
<dbReference type="InterPro" id="IPR014016">
    <property type="entry name" value="UvrD-like_ATP-bd"/>
</dbReference>
<evidence type="ECO:0000256" key="2">
    <source>
        <dbReference type="ARBA" id="ARBA00022741"/>
    </source>
</evidence>
<evidence type="ECO:0000256" key="9">
    <source>
        <dbReference type="ARBA" id="ARBA00048988"/>
    </source>
</evidence>
<sequence length="702" mass="80927">MLISASNAAQFFISKEFTSIELMQDSLILHSSRVEVSIPFNQWSGKLKINRGMLWSSVTVVCHPAQDQQVHWKVMGLDWQTVQSFASSALDRYQEWHHQQCRNLYQYLPQWQNELTQLVNLPRFLPASDVQQWRSKVQREFQQMEMSLEEAHRVLPDHIAYLQTWIEDTQQQLQQRNDQWIANERQNWQVLFSQSERSPLNESQQLAVLHNNDQNLILAGAGSGKTSVLMARVAYLLQSHIAQPEQLLMVAFGRDAAQEMKARLESKFGQSADAVSVLTFHQLGLKIINQAGQQSVSLAPIVTDMAQKKAWCIDWLKKHWMTPANFKRWQKHLSTWPIAYLTGDDELGSQSENPKLIAWLEQQLDQLISSSLNKKDIQQKIINHPDYTRLNSELALCWPCYQAWQKMMRENKQVDFTTMITQATSLVESGRFTSPWRFMMVDEYQDISPDRLALLEALCRGRKTAKTDTGNEHHKDEQKKPEATLFAVGDDWQSIYQFTGSDVDLTTGFQRRFPDASIHQLDTTYRFADNLGHVASEFIQANPAQLNKQLNSARTVKQNAVVIEHGSKIEGILTSLNNKKSSSRVLLLGRNHYHKPEQLENWQAQFEQLDLEFMTCHASKGQEADFVIIVAVDEGQFPSKQKFVHLNSALTAGTDDFPDAEERRLFYVALTRAKQKVWVCYQSQPSRFVRELAEMKRVTNKA</sequence>
<evidence type="ECO:0000313" key="13">
    <source>
        <dbReference type="Proteomes" id="UP000838160"/>
    </source>
</evidence>
<evidence type="ECO:0000256" key="3">
    <source>
        <dbReference type="ARBA" id="ARBA00022801"/>
    </source>
</evidence>
<dbReference type="PANTHER" id="PTHR11070">
    <property type="entry name" value="UVRD / RECB / PCRA DNA HELICASE FAMILY MEMBER"/>
    <property type="match status" value="1"/>
</dbReference>
<evidence type="ECO:0000259" key="11">
    <source>
        <dbReference type="PROSITE" id="PS51198"/>
    </source>
</evidence>
<dbReference type="EC" id="5.6.2.4" evidence="8"/>
<evidence type="ECO:0000256" key="7">
    <source>
        <dbReference type="ARBA" id="ARBA00034617"/>
    </source>
</evidence>
<dbReference type="EMBL" id="CAKLCM010000003">
    <property type="protein sequence ID" value="CAH0529636.1"/>
    <property type="molecule type" value="Genomic_DNA"/>
</dbReference>
<dbReference type="InterPro" id="IPR000212">
    <property type="entry name" value="DNA_helicase_UvrD/REP"/>
</dbReference>
<dbReference type="Gene3D" id="1.10.10.160">
    <property type="match status" value="1"/>
</dbReference>
<keyword evidence="5 10" id="KW-0067">ATP-binding</keyword>
<dbReference type="SUPFAM" id="SSF52540">
    <property type="entry name" value="P-loop containing nucleoside triphosphate hydrolases"/>
    <property type="match status" value="1"/>
</dbReference>
<comment type="catalytic activity">
    <reaction evidence="9">
        <text>ATP + H2O = ADP + phosphate + H(+)</text>
        <dbReference type="Rhea" id="RHEA:13065"/>
        <dbReference type="ChEBI" id="CHEBI:15377"/>
        <dbReference type="ChEBI" id="CHEBI:15378"/>
        <dbReference type="ChEBI" id="CHEBI:30616"/>
        <dbReference type="ChEBI" id="CHEBI:43474"/>
        <dbReference type="ChEBI" id="CHEBI:456216"/>
        <dbReference type="EC" id="5.6.2.4"/>
    </reaction>
</comment>
<keyword evidence="6" id="KW-0413">Isomerase</keyword>
<dbReference type="GO" id="GO:0016787">
    <property type="term" value="F:hydrolase activity"/>
    <property type="evidence" value="ECO:0007669"/>
    <property type="project" value="UniProtKB-KW"/>
</dbReference>
<dbReference type="InterPro" id="IPR022161">
    <property type="entry name" value="Helicase_IV_N"/>
</dbReference>
<dbReference type="Proteomes" id="UP000838160">
    <property type="component" value="Unassembled WGS sequence"/>
</dbReference>
<comment type="similarity">
    <text evidence="1">Belongs to the helicase family. UvrD subfamily.</text>
</comment>
<dbReference type="CDD" id="cd18807">
    <property type="entry name" value="SF1_C_UvrD"/>
    <property type="match status" value="1"/>
</dbReference>
<evidence type="ECO:0000256" key="1">
    <source>
        <dbReference type="ARBA" id="ARBA00009922"/>
    </source>
</evidence>
<evidence type="ECO:0000256" key="5">
    <source>
        <dbReference type="ARBA" id="ARBA00022840"/>
    </source>
</evidence>
<dbReference type="NCBIfam" id="NF008276">
    <property type="entry name" value="PRK11054.1"/>
    <property type="match status" value="1"/>
</dbReference>
<evidence type="ECO:0000256" key="4">
    <source>
        <dbReference type="ARBA" id="ARBA00022806"/>
    </source>
</evidence>
<dbReference type="RefSeq" id="WP_237486220.1">
    <property type="nucleotide sequence ID" value="NZ_CAKLCM010000003.1"/>
</dbReference>